<sequence length="149" mass="16838">MAEDPLEALRRVCLALPETTERISHGEPTWFVRGKKTFVMYADHHHDDRLGFWCAAPPGVQEEMVAEDPERFFRPPYVGYRGWLGVRLDVDVDWTEVAEIITDAYRQVAPKRLVAQLKSAHPDSAHPESVHPDSAPPDARRGGRAGEAR</sequence>
<dbReference type="EMBL" id="FOWW01000002">
    <property type="protein sequence ID" value="SFP46259.1"/>
    <property type="molecule type" value="Genomic_DNA"/>
</dbReference>
<dbReference type="GO" id="GO:0003677">
    <property type="term" value="F:DNA binding"/>
    <property type="evidence" value="ECO:0007669"/>
    <property type="project" value="UniProtKB-KW"/>
</dbReference>
<evidence type="ECO:0000313" key="2">
    <source>
        <dbReference type="EMBL" id="SFP46259.1"/>
    </source>
</evidence>
<feature type="compositionally biased region" description="Basic and acidic residues" evidence="1">
    <location>
        <begin position="138"/>
        <end position="149"/>
    </location>
</feature>
<dbReference type="SUPFAM" id="SSF142906">
    <property type="entry name" value="YjbR-like"/>
    <property type="match status" value="1"/>
</dbReference>
<reference evidence="3" key="1">
    <citation type="submission" date="2016-10" db="EMBL/GenBank/DDBJ databases">
        <authorList>
            <person name="Varghese N."/>
            <person name="Submissions S."/>
        </authorList>
    </citation>
    <scope>NUCLEOTIDE SEQUENCE [LARGE SCALE GENOMIC DNA]</scope>
    <source>
        <strain evidence="3">CGMCC 4.5579</strain>
    </source>
</reference>
<organism evidence="2 3">
    <name type="scientific">Amycolatopsis arida</name>
    <dbReference type="NCBI Taxonomy" id="587909"/>
    <lineage>
        <taxon>Bacteria</taxon>
        <taxon>Bacillati</taxon>
        <taxon>Actinomycetota</taxon>
        <taxon>Actinomycetes</taxon>
        <taxon>Pseudonocardiales</taxon>
        <taxon>Pseudonocardiaceae</taxon>
        <taxon>Amycolatopsis</taxon>
    </lineage>
</organism>
<dbReference type="OrthoDB" id="8479417at2"/>
<dbReference type="InterPro" id="IPR038056">
    <property type="entry name" value="YjbR-like_sf"/>
</dbReference>
<gene>
    <name evidence="2" type="ORF">SAMN05421810_102657</name>
</gene>
<protein>
    <submittedName>
        <fullName evidence="2">Predicted DNA-binding protein, MmcQ/YjbR family</fullName>
    </submittedName>
</protein>
<evidence type="ECO:0000256" key="1">
    <source>
        <dbReference type="SAM" id="MobiDB-lite"/>
    </source>
</evidence>
<dbReference type="Pfam" id="PF04237">
    <property type="entry name" value="YjbR"/>
    <property type="match status" value="1"/>
</dbReference>
<keyword evidence="2" id="KW-0238">DNA-binding</keyword>
<feature type="compositionally biased region" description="Basic and acidic residues" evidence="1">
    <location>
        <begin position="120"/>
        <end position="131"/>
    </location>
</feature>
<dbReference type="InterPro" id="IPR058532">
    <property type="entry name" value="YjbR/MT2646/Rv2570-like"/>
</dbReference>
<dbReference type="Gene3D" id="3.90.1150.30">
    <property type="match status" value="1"/>
</dbReference>
<dbReference type="Proteomes" id="UP000198727">
    <property type="component" value="Unassembled WGS sequence"/>
</dbReference>
<evidence type="ECO:0000313" key="3">
    <source>
        <dbReference type="Proteomes" id="UP000198727"/>
    </source>
</evidence>
<accession>A0A1I5QJ26</accession>
<proteinExistence type="predicted"/>
<dbReference type="AlphaFoldDB" id="A0A1I5QJ26"/>
<dbReference type="STRING" id="587909.SAMN05421810_102657"/>
<keyword evidence="3" id="KW-1185">Reference proteome</keyword>
<name>A0A1I5QJ26_9PSEU</name>
<feature type="region of interest" description="Disordered" evidence="1">
    <location>
        <begin position="116"/>
        <end position="149"/>
    </location>
</feature>